<proteinExistence type="predicted"/>
<keyword evidence="2" id="KW-1185">Reference proteome</keyword>
<feature type="non-terminal residue" evidence="1">
    <location>
        <position position="1"/>
    </location>
</feature>
<organism evidence="1 2">
    <name type="scientific">Cetraspora pellucida</name>
    <dbReference type="NCBI Taxonomy" id="1433469"/>
    <lineage>
        <taxon>Eukaryota</taxon>
        <taxon>Fungi</taxon>
        <taxon>Fungi incertae sedis</taxon>
        <taxon>Mucoromycota</taxon>
        <taxon>Glomeromycotina</taxon>
        <taxon>Glomeromycetes</taxon>
        <taxon>Diversisporales</taxon>
        <taxon>Gigasporaceae</taxon>
        <taxon>Cetraspora</taxon>
    </lineage>
</organism>
<sequence length="56" mass="6036">EIILELLYKAAIGHQCHLILINTNDLHAGLGSALLLVKEVIDIPIDVLGHLTEVIG</sequence>
<protein>
    <submittedName>
        <fullName evidence="1">1546_t:CDS:1</fullName>
    </submittedName>
</protein>
<reference evidence="1" key="1">
    <citation type="submission" date="2021-06" db="EMBL/GenBank/DDBJ databases">
        <authorList>
            <person name="Kallberg Y."/>
            <person name="Tangrot J."/>
            <person name="Rosling A."/>
        </authorList>
    </citation>
    <scope>NUCLEOTIDE SEQUENCE</scope>
    <source>
        <strain evidence="1">FL966</strain>
    </source>
</reference>
<dbReference type="AlphaFoldDB" id="A0A9N9KBT6"/>
<evidence type="ECO:0000313" key="1">
    <source>
        <dbReference type="EMBL" id="CAG8819601.1"/>
    </source>
</evidence>
<evidence type="ECO:0000313" key="2">
    <source>
        <dbReference type="Proteomes" id="UP000789759"/>
    </source>
</evidence>
<comment type="caution">
    <text evidence="1">The sequence shown here is derived from an EMBL/GenBank/DDBJ whole genome shotgun (WGS) entry which is preliminary data.</text>
</comment>
<name>A0A9N9KBT6_9GLOM</name>
<gene>
    <name evidence="1" type="ORF">CPELLU_LOCUS19567</name>
</gene>
<accession>A0A9N9KBT6</accession>
<feature type="non-terminal residue" evidence="1">
    <location>
        <position position="56"/>
    </location>
</feature>
<dbReference type="Proteomes" id="UP000789759">
    <property type="component" value="Unassembled WGS sequence"/>
</dbReference>
<dbReference type="EMBL" id="CAJVQA010048137">
    <property type="protein sequence ID" value="CAG8819601.1"/>
    <property type="molecule type" value="Genomic_DNA"/>
</dbReference>